<dbReference type="PANTHER" id="PTHR40051:SF1">
    <property type="entry name" value="YOLD-LIKE FAMILY PROTEIN"/>
    <property type="match status" value="1"/>
</dbReference>
<dbReference type="EMBL" id="QOUX01000047">
    <property type="protein sequence ID" value="RXI96433.1"/>
    <property type="molecule type" value="Genomic_DNA"/>
</dbReference>
<evidence type="ECO:0000313" key="1">
    <source>
        <dbReference type="EMBL" id="RXI96433.1"/>
    </source>
</evidence>
<dbReference type="InterPro" id="IPR014962">
    <property type="entry name" value="YolD"/>
</dbReference>
<dbReference type="AlphaFoldDB" id="A0A4Q0VMS8"/>
<comment type="caution">
    <text evidence="1">The sequence shown here is derived from an EMBL/GenBank/DDBJ whole genome shotgun (WGS) entry which is preliminary data.</text>
</comment>
<dbReference type="Proteomes" id="UP000290649">
    <property type="component" value="Unassembled WGS sequence"/>
</dbReference>
<protein>
    <submittedName>
        <fullName evidence="1">YolD-like family protein</fullName>
    </submittedName>
</protein>
<keyword evidence="2" id="KW-1185">Reference proteome</keyword>
<organism evidence="1 2">
    <name type="scientific">Anaerobacillus alkaliphilus</name>
    <dbReference type="NCBI Taxonomy" id="1548597"/>
    <lineage>
        <taxon>Bacteria</taxon>
        <taxon>Bacillati</taxon>
        <taxon>Bacillota</taxon>
        <taxon>Bacilli</taxon>
        <taxon>Bacillales</taxon>
        <taxon>Bacillaceae</taxon>
        <taxon>Anaerobacillus</taxon>
    </lineage>
</organism>
<gene>
    <name evidence="1" type="ORF">DS745_22230</name>
</gene>
<dbReference type="OrthoDB" id="1644322at2"/>
<sequence length="111" mass="13134">MTIRDRGNIKWTSMMLPEHVAMVREIYANQYKVAKPQLDEQEIEELERVIGEGMREQATLVFTYWSNGYYKTFMGKVYGFNQMRQSLKILDQFGDRVELKMSDLIDVRIGD</sequence>
<dbReference type="PANTHER" id="PTHR40051">
    <property type="entry name" value="IG HYPOTHETICAL 15966"/>
    <property type="match status" value="1"/>
</dbReference>
<reference evidence="1 2" key="1">
    <citation type="journal article" date="2019" name="Int. J. Syst. Evol. Microbiol.">
        <title>Anaerobacillus alkaliphilus sp. nov., a novel alkaliphilic and moderately halophilic bacterium.</title>
        <authorList>
            <person name="Borsodi A.K."/>
            <person name="Aszalos J.M."/>
            <person name="Bihari P."/>
            <person name="Nagy I."/>
            <person name="Schumann P."/>
            <person name="Sproer C."/>
            <person name="Kovacs A.L."/>
            <person name="Boka K."/>
            <person name="Dobosy P."/>
            <person name="Ovari M."/>
            <person name="Szili-Kovacs T."/>
            <person name="Toth E."/>
        </authorList>
    </citation>
    <scope>NUCLEOTIDE SEQUENCE [LARGE SCALE GENOMIC DNA]</scope>
    <source>
        <strain evidence="1 2">B16-10</strain>
    </source>
</reference>
<dbReference type="Pfam" id="PF08863">
    <property type="entry name" value="YolD"/>
    <property type="match status" value="1"/>
</dbReference>
<dbReference type="RefSeq" id="WP_129080410.1">
    <property type="nucleotide sequence ID" value="NZ_QOUX01000047.1"/>
</dbReference>
<evidence type="ECO:0000313" key="2">
    <source>
        <dbReference type="Proteomes" id="UP000290649"/>
    </source>
</evidence>
<proteinExistence type="predicted"/>
<name>A0A4Q0VMS8_9BACI</name>
<accession>A0A4Q0VMS8</accession>